<dbReference type="HOGENOM" id="CLU_029402_4_1_1"/>
<dbReference type="FunFam" id="3.30.420.210:FF:000002">
    <property type="entry name" value="UBX domain-containing protein 1"/>
    <property type="match status" value="1"/>
</dbReference>
<dbReference type="GO" id="GO:0005829">
    <property type="term" value="C:cytosol"/>
    <property type="evidence" value="ECO:0007669"/>
    <property type="project" value="TreeGrafter"/>
</dbReference>
<dbReference type="PANTHER" id="PTHR23333">
    <property type="entry name" value="UBX DOMAIN CONTAINING PROTEIN"/>
    <property type="match status" value="1"/>
</dbReference>
<feature type="domain" description="SEP" evidence="4">
    <location>
        <begin position="289"/>
        <end position="354"/>
    </location>
</feature>
<evidence type="ECO:0000313" key="6">
    <source>
        <dbReference type="Proteomes" id="UP000027361"/>
    </source>
</evidence>
<dbReference type="PROSITE" id="PS51399">
    <property type="entry name" value="SEP"/>
    <property type="match status" value="1"/>
</dbReference>
<dbReference type="InParanoid" id="A0A066VVL9"/>
<comment type="caution">
    <text evidence="5">The sequence shown here is derived from an EMBL/GenBank/DDBJ whole genome shotgun (WGS) entry which is preliminary data.</text>
</comment>
<dbReference type="Pfam" id="PF08059">
    <property type="entry name" value="SEP"/>
    <property type="match status" value="1"/>
</dbReference>
<dbReference type="CDD" id="cd14348">
    <property type="entry name" value="UBA_p47"/>
    <property type="match status" value="1"/>
</dbReference>
<dbReference type="InterPro" id="IPR012989">
    <property type="entry name" value="SEP_domain"/>
</dbReference>
<feature type="compositionally biased region" description="Gly residues" evidence="2">
    <location>
        <begin position="129"/>
        <end position="142"/>
    </location>
</feature>
<keyword evidence="6" id="KW-1185">Reference proteome</keyword>
<gene>
    <name evidence="5" type="ORF">K437DRAFT_237640</name>
</gene>
<dbReference type="SMART" id="SM00166">
    <property type="entry name" value="UBX"/>
    <property type="match status" value="1"/>
</dbReference>
<feature type="region of interest" description="Disordered" evidence="2">
    <location>
        <begin position="345"/>
        <end position="401"/>
    </location>
</feature>
<dbReference type="Gene3D" id="3.30.420.210">
    <property type="entry name" value="SEP domain"/>
    <property type="match status" value="1"/>
</dbReference>
<dbReference type="SUPFAM" id="SSF102848">
    <property type="entry name" value="NSFL1 (p97 ATPase) cofactor p47, SEP domain"/>
    <property type="match status" value="1"/>
</dbReference>
<dbReference type="InterPro" id="IPR029071">
    <property type="entry name" value="Ubiquitin-like_domsf"/>
</dbReference>
<dbReference type="SUPFAM" id="SSF46934">
    <property type="entry name" value="UBA-like"/>
    <property type="match status" value="1"/>
</dbReference>
<dbReference type="OrthoDB" id="25887at2759"/>
<dbReference type="SMART" id="SM00553">
    <property type="entry name" value="SEP"/>
    <property type="match status" value="1"/>
</dbReference>
<dbReference type="InterPro" id="IPR001012">
    <property type="entry name" value="UBX_dom"/>
</dbReference>
<feature type="domain" description="UBX" evidence="3">
    <location>
        <begin position="408"/>
        <end position="485"/>
    </location>
</feature>
<dbReference type="Gene3D" id="3.10.20.90">
    <property type="entry name" value="Phosphatidylinositol 3-kinase Catalytic Subunit, Chain A, domain 1"/>
    <property type="match status" value="1"/>
</dbReference>
<dbReference type="GO" id="GO:0031468">
    <property type="term" value="P:nuclear membrane reassembly"/>
    <property type="evidence" value="ECO:0007669"/>
    <property type="project" value="TreeGrafter"/>
</dbReference>
<feature type="compositionally biased region" description="Polar residues" evidence="2">
    <location>
        <begin position="366"/>
        <end position="375"/>
    </location>
</feature>
<dbReference type="GO" id="GO:0061025">
    <property type="term" value="P:membrane fusion"/>
    <property type="evidence" value="ECO:0007669"/>
    <property type="project" value="TreeGrafter"/>
</dbReference>
<reference evidence="5 6" key="1">
    <citation type="submission" date="2014-05" db="EMBL/GenBank/DDBJ databases">
        <title>Draft genome sequence of a rare smut relative, Tilletiaria anomala UBC 951.</title>
        <authorList>
            <consortium name="DOE Joint Genome Institute"/>
            <person name="Toome M."/>
            <person name="Kuo A."/>
            <person name="Henrissat B."/>
            <person name="Lipzen A."/>
            <person name="Tritt A."/>
            <person name="Yoshinaga Y."/>
            <person name="Zane M."/>
            <person name="Barry K."/>
            <person name="Grigoriev I.V."/>
            <person name="Spatafora J.W."/>
            <person name="Aimea M.C."/>
        </authorList>
    </citation>
    <scope>NUCLEOTIDE SEQUENCE [LARGE SCALE GENOMIC DNA]</scope>
    <source>
        <strain evidence="5 6">UBC 951</strain>
    </source>
</reference>
<feature type="region of interest" description="Disordered" evidence="2">
    <location>
        <begin position="66"/>
        <end position="287"/>
    </location>
</feature>
<evidence type="ECO:0000256" key="1">
    <source>
        <dbReference type="ARBA" id="ARBA00022786"/>
    </source>
</evidence>
<evidence type="ECO:0000259" key="4">
    <source>
        <dbReference type="PROSITE" id="PS51399"/>
    </source>
</evidence>
<dbReference type="RefSeq" id="XP_013242110.1">
    <property type="nucleotide sequence ID" value="XM_013386656.1"/>
</dbReference>
<dbReference type="CDD" id="cd01770">
    <property type="entry name" value="UBX_UBXN2"/>
    <property type="match status" value="1"/>
</dbReference>
<dbReference type="Gene3D" id="1.10.8.10">
    <property type="entry name" value="DNA helicase RuvA subunit, C-terminal domain"/>
    <property type="match status" value="1"/>
</dbReference>
<feature type="compositionally biased region" description="Low complexity" evidence="2">
    <location>
        <begin position="182"/>
        <end position="193"/>
    </location>
</feature>
<dbReference type="EMBL" id="JMSN01000068">
    <property type="protein sequence ID" value="KDN42610.1"/>
    <property type="molecule type" value="Genomic_DNA"/>
</dbReference>
<dbReference type="Proteomes" id="UP000027361">
    <property type="component" value="Unassembled WGS sequence"/>
</dbReference>
<evidence type="ECO:0000313" key="5">
    <source>
        <dbReference type="EMBL" id="KDN42610.1"/>
    </source>
</evidence>
<sequence>MDEKIAQFASVAGVSADRSKFFVEAANGDIDAALSTFYESGGAEGTDSGANAEVEVEAGAHWLRRTPVGYTGPRTLSGAPAEPISASWGQADAATTSGRASSSASSRPTGRLGGIATLSSMRDEEGGTRARGGGGGFRGGIGRIHQPEDDEDDDSPPNLFAGGERSGLSVQDPEAERRRRLLQAMAASQAQSEDGGMDIVNNILRQAAEAGPPPPAAGGRGPARGQASGNIHAFGGRGRTIGDDGDSAPTLAVRNGSDRSRLGVSGAYGGTGAVEEGEEGVEDGSNLPPAVRHVTFWQDGFTIGESHLYNYDDPENQRILAALQAQRAPLSLLDVKPNQEVELRVEKKTDQKYTPPPPPAMKAFSGTGNRLSSPVPSVATAGPSRSPAGAPIGSTAPPASQVQCEVDSSKPTTQLQLRLADGSRIVGRFNHEHTIRDVRSYINAANAGMETRPYVLQTSFPPKPIEDESATLKDAGLLNAVVIQKWA</sequence>
<accession>A0A066VVL9</accession>
<dbReference type="PROSITE" id="PS50033">
    <property type="entry name" value="UBX"/>
    <property type="match status" value="1"/>
</dbReference>
<organism evidence="5 6">
    <name type="scientific">Tilletiaria anomala (strain ATCC 24038 / CBS 436.72 / UBC 951)</name>
    <dbReference type="NCBI Taxonomy" id="1037660"/>
    <lineage>
        <taxon>Eukaryota</taxon>
        <taxon>Fungi</taxon>
        <taxon>Dikarya</taxon>
        <taxon>Basidiomycota</taxon>
        <taxon>Ustilaginomycotina</taxon>
        <taxon>Exobasidiomycetes</taxon>
        <taxon>Georgefischeriales</taxon>
        <taxon>Tilletiariaceae</taxon>
        <taxon>Tilletiaria</taxon>
    </lineage>
</organism>
<dbReference type="InterPro" id="IPR009060">
    <property type="entry name" value="UBA-like_sf"/>
</dbReference>
<dbReference type="GeneID" id="25262962"/>
<keyword evidence="1" id="KW-0833">Ubl conjugation pathway</keyword>
<feature type="compositionally biased region" description="Low complexity" evidence="2">
    <location>
        <begin position="93"/>
        <end position="110"/>
    </location>
</feature>
<dbReference type="AlphaFoldDB" id="A0A066VVL9"/>
<dbReference type="GO" id="GO:0043130">
    <property type="term" value="F:ubiquitin binding"/>
    <property type="evidence" value="ECO:0007669"/>
    <property type="project" value="TreeGrafter"/>
</dbReference>
<dbReference type="PANTHER" id="PTHR23333:SF20">
    <property type="entry name" value="NSFL1 COFACTOR P47"/>
    <property type="match status" value="1"/>
</dbReference>
<dbReference type="GO" id="GO:0000045">
    <property type="term" value="P:autophagosome assembly"/>
    <property type="evidence" value="ECO:0007669"/>
    <property type="project" value="TreeGrafter"/>
</dbReference>
<dbReference type="Pfam" id="PF00789">
    <property type="entry name" value="UBX"/>
    <property type="match status" value="1"/>
</dbReference>
<proteinExistence type="predicted"/>
<dbReference type="OMA" id="NKDHTDK"/>
<dbReference type="GO" id="GO:0005634">
    <property type="term" value="C:nucleus"/>
    <property type="evidence" value="ECO:0007669"/>
    <property type="project" value="TreeGrafter"/>
</dbReference>
<evidence type="ECO:0000259" key="3">
    <source>
        <dbReference type="PROSITE" id="PS50033"/>
    </source>
</evidence>
<dbReference type="GO" id="GO:0043161">
    <property type="term" value="P:proteasome-mediated ubiquitin-dependent protein catabolic process"/>
    <property type="evidence" value="ECO:0007669"/>
    <property type="project" value="TreeGrafter"/>
</dbReference>
<dbReference type="SUPFAM" id="SSF54236">
    <property type="entry name" value="Ubiquitin-like"/>
    <property type="match status" value="1"/>
</dbReference>
<dbReference type="InterPro" id="IPR036241">
    <property type="entry name" value="NSFL1C_SEP_dom_sf"/>
</dbReference>
<dbReference type="Pfam" id="PF14555">
    <property type="entry name" value="UBA_4"/>
    <property type="match status" value="1"/>
</dbReference>
<dbReference type="GO" id="GO:0007030">
    <property type="term" value="P:Golgi organization"/>
    <property type="evidence" value="ECO:0007669"/>
    <property type="project" value="TreeGrafter"/>
</dbReference>
<dbReference type="FunFam" id="3.10.20.90:FF:000179">
    <property type="entry name" value="Plant UBX domain-containing protein 4"/>
    <property type="match status" value="1"/>
</dbReference>
<evidence type="ECO:0000256" key="2">
    <source>
        <dbReference type="SAM" id="MobiDB-lite"/>
    </source>
</evidence>
<dbReference type="STRING" id="1037660.A0A066VVL9"/>
<protein>
    <submittedName>
        <fullName evidence="5">SEP-domain-containing protein</fullName>
    </submittedName>
</protein>
<name>A0A066VVL9_TILAU</name>